<dbReference type="AlphaFoldDB" id="A0AAW7Z3F4"/>
<evidence type="ECO:0000313" key="5">
    <source>
        <dbReference type="Proteomes" id="UP001170717"/>
    </source>
</evidence>
<name>A0AAW7Z3F4_9ALTE</name>
<dbReference type="Proteomes" id="UP001170717">
    <property type="component" value="Unassembled WGS sequence"/>
</dbReference>
<gene>
    <name evidence="2" type="ORF">AVL57_19320</name>
    <name evidence="3" type="ORF">Q4527_06310</name>
</gene>
<dbReference type="EMBL" id="JAUOQI010000003">
    <property type="protein sequence ID" value="MDO6576998.1"/>
    <property type="molecule type" value="Genomic_DNA"/>
</dbReference>
<protein>
    <recommendedName>
        <fullName evidence="6">Peptidase M10 metallopeptidase domain-containing protein</fullName>
    </recommendedName>
</protein>
<dbReference type="KEGG" id="asq:AVL57_19320"/>
<dbReference type="EMBL" id="CP013926">
    <property type="protein sequence ID" value="AMJ75922.1"/>
    <property type="molecule type" value="Genomic_DNA"/>
</dbReference>
<dbReference type="SUPFAM" id="SSF55486">
    <property type="entry name" value="Metalloproteases ('zincins'), catalytic domain"/>
    <property type="match status" value="1"/>
</dbReference>
<dbReference type="InterPro" id="IPR024079">
    <property type="entry name" value="MetalloPept_cat_dom_sf"/>
</dbReference>
<dbReference type="GO" id="GO:0008237">
    <property type="term" value="F:metallopeptidase activity"/>
    <property type="evidence" value="ECO:0007669"/>
    <property type="project" value="InterPro"/>
</dbReference>
<feature type="signal peptide" evidence="1">
    <location>
        <begin position="1"/>
        <end position="24"/>
    </location>
</feature>
<sequence>MLFSRSFKHCLIGFLLLFSTASNAGLITNIATETVRYSILSQNPWGNFRWTASYDIGFVNQDLLIDVDVYLDGYEPGSALRDIWEDGIESIWSNAFDLSDGTYFYDTVFNVDWLSTDVGADHTVIVYEGDGNVNLVQWYTGKPSGYAYSRQGVVAAHEFGHMIGLFDEYNGGALNPDGLIRNNSIMGRNLSSPRTDHFDAFLEWAQVNSGVASLALVADSGVDNYFVSEPSSLVILLLSICIVLFIKTESRRNHIEVSGRSLFA</sequence>
<dbReference type="Gene3D" id="3.40.390.10">
    <property type="entry name" value="Collagenase (Catalytic Domain)"/>
    <property type="match status" value="1"/>
</dbReference>
<dbReference type="GeneID" id="83259850"/>
<reference evidence="2 4" key="1">
    <citation type="submission" date="2015-12" db="EMBL/GenBank/DDBJ databases">
        <title>Intraspecies pangenome expansion in the marine bacterium Alteromonas.</title>
        <authorList>
            <person name="Lopez-Perez M."/>
            <person name="Rodriguez-Valera F."/>
        </authorList>
    </citation>
    <scope>NUCLEOTIDE SEQUENCE [LARGE SCALE GENOMIC DNA]</scope>
    <source>
        <strain evidence="2 4">LMG 21861</strain>
    </source>
</reference>
<evidence type="ECO:0000313" key="3">
    <source>
        <dbReference type="EMBL" id="MDO6576998.1"/>
    </source>
</evidence>
<accession>A0AAW7Z3F4</accession>
<evidence type="ECO:0008006" key="6">
    <source>
        <dbReference type="Google" id="ProtNLM"/>
    </source>
</evidence>
<evidence type="ECO:0000313" key="2">
    <source>
        <dbReference type="EMBL" id="AMJ75922.1"/>
    </source>
</evidence>
<keyword evidence="1" id="KW-0732">Signal</keyword>
<organism evidence="3 5">
    <name type="scientific">Alteromonas stellipolaris</name>
    <dbReference type="NCBI Taxonomy" id="233316"/>
    <lineage>
        <taxon>Bacteria</taxon>
        <taxon>Pseudomonadati</taxon>
        <taxon>Pseudomonadota</taxon>
        <taxon>Gammaproteobacteria</taxon>
        <taxon>Alteromonadales</taxon>
        <taxon>Alteromonadaceae</taxon>
        <taxon>Alteromonas/Salinimonas group</taxon>
        <taxon>Alteromonas</taxon>
    </lineage>
</organism>
<reference evidence="3" key="2">
    <citation type="submission" date="2023-07" db="EMBL/GenBank/DDBJ databases">
        <title>Genome content predicts the carbon catabolic preferences of heterotrophic bacteria.</title>
        <authorList>
            <person name="Gralka M."/>
        </authorList>
    </citation>
    <scope>NUCLEOTIDE SEQUENCE</scope>
    <source>
        <strain evidence="3">F2M12</strain>
    </source>
</reference>
<keyword evidence="4" id="KW-1185">Reference proteome</keyword>
<dbReference type="Proteomes" id="UP000056750">
    <property type="component" value="Chromosome"/>
</dbReference>
<evidence type="ECO:0000313" key="4">
    <source>
        <dbReference type="Proteomes" id="UP000056750"/>
    </source>
</evidence>
<dbReference type="RefSeq" id="WP_057795619.1">
    <property type="nucleotide sequence ID" value="NZ_CAXIBE010000115.1"/>
</dbReference>
<evidence type="ECO:0000256" key="1">
    <source>
        <dbReference type="SAM" id="SignalP"/>
    </source>
</evidence>
<proteinExistence type="predicted"/>
<feature type="chain" id="PRO_5043409496" description="Peptidase M10 metallopeptidase domain-containing protein" evidence="1">
    <location>
        <begin position="25"/>
        <end position="264"/>
    </location>
</feature>